<evidence type="ECO:0000256" key="4">
    <source>
        <dbReference type="SAM" id="MobiDB-lite"/>
    </source>
</evidence>
<reference evidence="6" key="1">
    <citation type="submission" date="2022-03" db="EMBL/GenBank/DDBJ databases">
        <title>A functionally conserved STORR gene fusion in Papaver species that diverged 16.8 million years ago.</title>
        <authorList>
            <person name="Catania T."/>
        </authorList>
    </citation>
    <scope>NUCLEOTIDE SEQUENCE</scope>
    <source>
        <strain evidence="6">S-191538</strain>
    </source>
</reference>
<feature type="region of interest" description="Disordered" evidence="4">
    <location>
        <begin position="1"/>
        <end position="44"/>
    </location>
</feature>
<feature type="compositionally biased region" description="Low complexity" evidence="4">
    <location>
        <begin position="224"/>
        <end position="236"/>
    </location>
</feature>
<gene>
    <name evidence="6" type="ORF">MKW94_024214</name>
</gene>
<dbReference type="PANTHER" id="PTHR33402:SF46">
    <property type="entry name" value="VQ MOTIF-CONTAINING PROTEIN 4-LIKE"/>
    <property type="match status" value="1"/>
</dbReference>
<evidence type="ECO:0000259" key="5">
    <source>
        <dbReference type="Pfam" id="PF05678"/>
    </source>
</evidence>
<name>A0AA41RUB6_PAPNU</name>
<feature type="compositionally biased region" description="Basic and acidic residues" evidence="4">
    <location>
        <begin position="1"/>
        <end position="12"/>
    </location>
</feature>
<evidence type="ECO:0000313" key="7">
    <source>
        <dbReference type="Proteomes" id="UP001177140"/>
    </source>
</evidence>
<comment type="subcellular location">
    <subcellularLocation>
        <location evidence="1">Nucleus</location>
    </subcellularLocation>
</comment>
<evidence type="ECO:0000256" key="2">
    <source>
        <dbReference type="ARBA" id="ARBA00022553"/>
    </source>
</evidence>
<dbReference type="Pfam" id="PF05678">
    <property type="entry name" value="VQ"/>
    <property type="match status" value="1"/>
</dbReference>
<dbReference type="InterPro" id="IPR039611">
    <property type="entry name" value="VQ_4/11/13/19/31/33"/>
</dbReference>
<feature type="region of interest" description="Disordered" evidence="4">
    <location>
        <begin position="191"/>
        <end position="236"/>
    </location>
</feature>
<keyword evidence="7" id="KW-1185">Reference proteome</keyword>
<feature type="compositionally biased region" description="Polar residues" evidence="4">
    <location>
        <begin position="62"/>
        <end position="86"/>
    </location>
</feature>
<keyword evidence="2" id="KW-0597">Phosphoprotein</keyword>
<accession>A0AA41RUB6</accession>
<dbReference type="PANTHER" id="PTHR33402">
    <property type="entry name" value="VQ MOTIF-CONTAINING PROTEIN 11-LIKE"/>
    <property type="match status" value="1"/>
</dbReference>
<dbReference type="GO" id="GO:0005634">
    <property type="term" value="C:nucleus"/>
    <property type="evidence" value="ECO:0007669"/>
    <property type="project" value="UniProtKB-SubCell"/>
</dbReference>
<organism evidence="6 7">
    <name type="scientific">Papaver nudicaule</name>
    <name type="common">Iceland poppy</name>
    <dbReference type="NCBI Taxonomy" id="74823"/>
    <lineage>
        <taxon>Eukaryota</taxon>
        <taxon>Viridiplantae</taxon>
        <taxon>Streptophyta</taxon>
        <taxon>Embryophyta</taxon>
        <taxon>Tracheophyta</taxon>
        <taxon>Spermatophyta</taxon>
        <taxon>Magnoliopsida</taxon>
        <taxon>Ranunculales</taxon>
        <taxon>Papaveraceae</taxon>
        <taxon>Papaveroideae</taxon>
        <taxon>Papaver</taxon>
    </lineage>
</organism>
<dbReference type="AlphaFoldDB" id="A0AA41RUB6"/>
<feature type="compositionally biased region" description="Polar residues" evidence="4">
    <location>
        <begin position="13"/>
        <end position="44"/>
    </location>
</feature>
<evidence type="ECO:0000256" key="3">
    <source>
        <dbReference type="ARBA" id="ARBA00023242"/>
    </source>
</evidence>
<evidence type="ECO:0000256" key="1">
    <source>
        <dbReference type="ARBA" id="ARBA00004123"/>
    </source>
</evidence>
<dbReference type="InterPro" id="IPR008889">
    <property type="entry name" value="VQ"/>
</dbReference>
<feature type="domain" description="VQ" evidence="5">
    <location>
        <begin position="39"/>
        <end position="64"/>
    </location>
</feature>
<keyword evidence="3" id="KW-0539">Nucleus</keyword>
<sequence length="236" mass="25635">MGSSTKQEEKQNPIHQLSSNSSSQTHINNAKITINNSYPPSTTFIQADTSSFKQVVQFLTGSSKQATKSSQNSVVNPGSKSSTIPPTKNKPQKKNGLNLYERRNNSFKNMIRISPFTPGSNFIQKQNSGFSPRDSKNIELLSPSILNFPSLVLSPVTPLLHQDSFNRSASTSTLSSPVVDKEDKEIAEKGFYLHPSPSPSVSNTPRDSEPQLLSLFPLTSPRISGSPSTTSCSSSC</sequence>
<protein>
    <recommendedName>
        <fullName evidence="5">VQ domain-containing protein</fullName>
    </recommendedName>
</protein>
<comment type="caution">
    <text evidence="6">The sequence shown here is derived from an EMBL/GenBank/DDBJ whole genome shotgun (WGS) entry which is preliminary data.</text>
</comment>
<proteinExistence type="predicted"/>
<dbReference type="Proteomes" id="UP001177140">
    <property type="component" value="Unassembled WGS sequence"/>
</dbReference>
<feature type="region of interest" description="Disordered" evidence="4">
    <location>
        <begin position="62"/>
        <end position="97"/>
    </location>
</feature>
<evidence type="ECO:0000313" key="6">
    <source>
        <dbReference type="EMBL" id="MCL7023666.1"/>
    </source>
</evidence>
<dbReference type="EMBL" id="JAJJMA010024992">
    <property type="protein sequence ID" value="MCL7023666.1"/>
    <property type="molecule type" value="Genomic_DNA"/>
</dbReference>